<reference evidence="1" key="2">
    <citation type="journal article" date="2015" name="Data Brief">
        <title>Shoot transcriptome of the giant reed, Arundo donax.</title>
        <authorList>
            <person name="Barrero R.A."/>
            <person name="Guerrero F.D."/>
            <person name="Moolhuijzen P."/>
            <person name="Goolsby J.A."/>
            <person name="Tidwell J."/>
            <person name="Bellgard S.E."/>
            <person name="Bellgard M.I."/>
        </authorList>
    </citation>
    <scope>NUCLEOTIDE SEQUENCE</scope>
    <source>
        <tissue evidence="1">Shoot tissue taken approximately 20 cm above the soil surface</tissue>
    </source>
</reference>
<accession>A0A0A8ZHQ8</accession>
<protein>
    <submittedName>
        <fullName evidence="1">Uncharacterized protein</fullName>
    </submittedName>
</protein>
<name>A0A0A8ZHQ8_ARUDO</name>
<dbReference type="EMBL" id="GBRH01260692">
    <property type="protein sequence ID" value="JAD37203.1"/>
    <property type="molecule type" value="Transcribed_RNA"/>
</dbReference>
<reference evidence="1" key="1">
    <citation type="submission" date="2014-09" db="EMBL/GenBank/DDBJ databases">
        <authorList>
            <person name="Magalhaes I.L.F."/>
            <person name="Oliveira U."/>
            <person name="Santos F.R."/>
            <person name="Vidigal T.H.D.A."/>
            <person name="Brescovit A.D."/>
            <person name="Santos A.J."/>
        </authorList>
    </citation>
    <scope>NUCLEOTIDE SEQUENCE</scope>
    <source>
        <tissue evidence="1">Shoot tissue taken approximately 20 cm above the soil surface</tissue>
    </source>
</reference>
<evidence type="ECO:0000313" key="1">
    <source>
        <dbReference type="EMBL" id="JAD37203.1"/>
    </source>
</evidence>
<dbReference type="AlphaFoldDB" id="A0A0A8ZHQ8"/>
<proteinExistence type="predicted"/>
<organism evidence="1">
    <name type="scientific">Arundo donax</name>
    <name type="common">Giant reed</name>
    <name type="synonym">Donax arundinaceus</name>
    <dbReference type="NCBI Taxonomy" id="35708"/>
    <lineage>
        <taxon>Eukaryota</taxon>
        <taxon>Viridiplantae</taxon>
        <taxon>Streptophyta</taxon>
        <taxon>Embryophyta</taxon>
        <taxon>Tracheophyta</taxon>
        <taxon>Spermatophyta</taxon>
        <taxon>Magnoliopsida</taxon>
        <taxon>Liliopsida</taxon>
        <taxon>Poales</taxon>
        <taxon>Poaceae</taxon>
        <taxon>PACMAD clade</taxon>
        <taxon>Arundinoideae</taxon>
        <taxon>Arundineae</taxon>
        <taxon>Arundo</taxon>
    </lineage>
</organism>
<sequence length="49" mass="5458">MLLIYTVHSSDTELYAFTLLHLEDGNLPFCSNNLSARIRTMLSIPTSSA</sequence>